<dbReference type="GO" id="GO:0016787">
    <property type="term" value="F:hydrolase activity"/>
    <property type="evidence" value="ECO:0007669"/>
    <property type="project" value="UniProtKB-KW"/>
</dbReference>
<comment type="caution">
    <text evidence="9">The sequence shown here is derived from an EMBL/GenBank/DDBJ whole genome shotgun (WGS) entry which is preliminary data.</text>
</comment>
<evidence type="ECO:0000256" key="6">
    <source>
        <dbReference type="ARBA" id="ARBA00022840"/>
    </source>
</evidence>
<dbReference type="GO" id="GO:0008270">
    <property type="term" value="F:zinc ion binding"/>
    <property type="evidence" value="ECO:0007669"/>
    <property type="project" value="UniProtKB-KW"/>
</dbReference>
<gene>
    <name evidence="9" type="ORF">J5N97_014321</name>
</gene>
<evidence type="ECO:0000259" key="8">
    <source>
        <dbReference type="PROSITE" id="PS51050"/>
    </source>
</evidence>
<name>A0A9D5CTQ4_9LILI</name>
<keyword evidence="6" id="KW-0067">ATP-binding</keyword>
<dbReference type="InterPro" id="IPR011124">
    <property type="entry name" value="Znf_CW"/>
</dbReference>
<dbReference type="InterPro" id="IPR001810">
    <property type="entry name" value="F-box_dom"/>
</dbReference>
<keyword evidence="2" id="KW-0547">Nucleotide-binding</keyword>
<dbReference type="PANTHER" id="PTHR45626">
    <property type="entry name" value="TRANSCRIPTION TERMINATION FACTOR 2-RELATED"/>
    <property type="match status" value="1"/>
</dbReference>
<dbReference type="Pfam" id="PF00646">
    <property type="entry name" value="F-box"/>
    <property type="match status" value="1"/>
</dbReference>
<dbReference type="Pfam" id="PF00176">
    <property type="entry name" value="SNF2-rel_dom"/>
    <property type="match status" value="1"/>
</dbReference>
<dbReference type="InterPro" id="IPR036047">
    <property type="entry name" value="F-box-like_dom_sf"/>
</dbReference>
<dbReference type="InterPro" id="IPR027417">
    <property type="entry name" value="P-loop_NTPase"/>
</dbReference>
<reference evidence="9" key="1">
    <citation type="submission" date="2021-03" db="EMBL/GenBank/DDBJ databases">
        <authorList>
            <person name="Li Z."/>
            <person name="Yang C."/>
        </authorList>
    </citation>
    <scope>NUCLEOTIDE SEQUENCE</scope>
    <source>
        <strain evidence="9">Dzin_1.0</strain>
        <tissue evidence="9">Leaf</tissue>
    </source>
</reference>
<dbReference type="OrthoDB" id="448448at2759"/>
<dbReference type="Proteomes" id="UP001085076">
    <property type="component" value="Miscellaneous, Linkage group lg03"/>
</dbReference>
<evidence type="ECO:0000256" key="4">
    <source>
        <dbReference type="ARBA" id="ARBA00022801"/>
    </source>
</evidence>
<protein>
    <recommendedName>
        <fullName evidence="8">CW-type domain-containing protein</fullName>
    </recommendedName>
</protein>
<keyword evidence="4" id="KW-0378">Hydrolase</keyword>
<dbReference type="InterPro" id="IPR000330">
    <property type="entry name" value="SNF2_N"/>
</dbReference>
<dbReference type="GO" id="GO:0006281">
    <property type="term" value="P:DNA repair"/>
    <property type="evidence" value="ECO:0007669"/>
    <property type="project" value="TreeGrafter"/>
</dbReference>
<feature type="domain" description="CW-type" evidence="8">
    <location>
        <begin position="567"/>
        <end position="618"/>
    </location>
</feature>
<evidence type="ECO:0000256" key="1">
    <source>
        <dbReference type="ARBA" id="ARBA00022723"/>
    </source>
</evidence>
<dbReference type="EMBL" id="JAGGNH010000003">
    <property type="protein sequence ID" value="KAJ0978847.1"/>
    <property type="molecule type" value="Genomic_DNA"/>
</dbReference>
<evidence type="ECO:0000256" key="3">
    <source>
        <dbReference type="ARBA" id="ARBA00022771"/>
    </source>
</evidence>
<keyword evidence="3" id="KW-0863">Zinc-finger</keyword>
<dbReference type="PANTHER" id="PTHR45626:SF14">
    <property type="entry name" value="ATP-DEPENDENT DNA HELICASE (EUROFUNG)"/>
    <property type="match status" value="1"/>
</dbReference>
<evidence type="ECO:0000256" key="7">
    <source>
        <dbReference type="SAM" id="MobiDB-lite"/>
    </source>
</evidence>
<dbReference type="GO" id="GO:0005634">
    <property type="term" value="C:nucleus"/>
    <property type="evidence" value="ECO:0007669"/>
    <property type="project" value="TreeGrafter"/>
</dbReference>
<organism evidence="9 10">
    <name type="scientific">Dioscorea zingiberensis</name>
    <dbReference type="NCBI Taxonomy" id="325984"/>
    <lineage>
        <taxon>Eukaryota</taxon>
        <taxon>Viridiplantae</taxon>
        <taxon>Streptophyta</taxon>
        <taxon>Embryophyta</taxon>
        <taxon>Tracheophyta</taxon>
        <taxon>Spermatophyta</taxon>
        <taxon>Magnoliopsida</taxon>
        <taxon>Liliopsida</taxon>
        <taxon>Dioscoreales</taxon>
        <taxon>Dioscoreaceae</taxon>
        <taxon>Dioscorea</taxon>
    </lineage>
</organism>
<accession>A0A9D5CTQ4</accession>
<evidence type="ECO:0000256" key="5">
    <source>
        <dbReference type="ARBA" id="ARBA00022833"/>
    </source>
</evidence>
<feature type="region of interest" description="Disordered" evidence="7">
    <location>
        <begin position="68"/>
        <end position="92"/>
    </location>
</feature>
<dbReference type="CDD" id="cd09917">
    <property type="entry name" value="F-box_SF"/>
    <property type="match status" value="1"/>
</dbReference>
<reference evidence="9" key="2">
    <citation type="journal article" date="2022" name="Hortic Res">
        <title>The genome of Dioscorea zingiberensis sheds light on the biosynthesis, origin and evolution of the medicinally important diosgenin saponins.</title>
        <authorList>
            <person name="Li Y."/>
            <person name="Tan C."/>
            <person name="Li Z."/>
            <person name="Guo J."/>
            <person name="Li S."/>
            <person name="Chen X."/>
            <person name="Wang C."/>
            <person name="Dai X."/>
            <person name="Yang H."/>
            <person name="Song W."/>
            <person name="Hou L."/>
            <person name="Xu J."/>
            <person name="Tong Z."/>
            <person name="Xu A."/>
            <person name="Yuan X."/>
            <person name="Wang W."/>
            <person name="Yang Q."/>
            <person name="Chen L."/>
            <person name="Sun Z."/>
            <person name="Wang K."/>
            <person name="Pan B."/>
            <person name="Chen J."/>
            <person name="Bao Y."/>
            <person name="Liu F."/>
            <person name="Qi X."/>
            <person name="Gang D.R."/>
            <person name="Wen J."/>
            <person name="Li J."/>
        </authorList>
    </citation>
    <scope>NUCLEOTIDE SEQUENCE</scope>
    <source>
        <strain evidence="9">Dzin_1.0</strain>
    </source>
</reference>
<evidence type="ECO:0000313" key="10">
    <source>
        <dbReference type="Proteomes" id="UP001085076"/>
    </source>
</evidence>
<keyword evidence="10" id="KW-1185">Reference proteome</keyword>
<dbReference type="PROSITE" id="PS51050">
    <property type="entry name" value="ZF_CW"/>
    <property type="match status" value="1"/>
</dbReference>
<dbReference type="AlphaFoldDB" id="A0A9D5CTQ4"/>
<evidence type="ECO:0000256" key="2">
    <source>
        <dbReference type="ARBA" id="ARBA00022741"/>
    </source>
</evidence>
<dbReference type="SUPFAM" id="SSF52540">
    <property type="entry name" value="P-loop containing nucleoside triphosphate hydrolases"/>
    <property type="match status" value="1"/>
</dbReference>
<sequence>MADGGEPLSDHKLCGFLQAVLSVASPPTLAPGTTCSLFSEGGITGFRSDDGTSLIPIEDHNVKGEVDDSVVSTSNHDGRGGNQGTAASKKRRRGVVLVNGSMSVVHQLHALVSHKCLKIRARVVNVSMREHKGVRVVVLVDVYLPIEVWSGWQFPRSRALAASLFKHLSCNWEMRSSLLAFDQDTGSYHADDECIWGYSDCHVLGCKMHYITSKSDNKMLFNLHEIFKNLPSIERQEKVCSTRIKPEDDSLSPGIWDLADDVLTNVLATLGPKDLLRVAATCHHLWSLAVSIMPCMKLKLFPHQEAAVEWMLKRERKAEVMEHPLYVGFSTDDGFSFYINVVSGEISTGMVPLINDFQGGLFCDEPGLGKTITALSLILKTHGTLADPPPGVNVVWCMHNCDKRCGYYEISADHFATGNFMSMWKRFIGQNVRRGKASSNKSPPDFSLVENSESFLSKQHCSVGSDLPSESTSPSCVSSQIMSGTSSLSMQVKDVLGRARRSSHVKRNLLDTFGKDSGCLNVSIATETENVFYMNTPCPSPIAMEDVSFPRLLRSYKKSRKENAGCSDSSETWVQCDSCRKWRKILQISKLDANAAWFCSMNSDRSYQSCAVPEESWNYKQRITYLPGFYTKGTPQGQEQNVTFFTNVLKEHFTLFDSETKKALTWLANLSPSKLDEMEYAGLRRPLFDTHRVLGKAALGCHKIFQAFGLVRRVEREV</sequence>
<dbReference type="SUPFAM" id="SSF81383">
    <property type="entry name" value="F-box domain"/>
    <property type="match status" value="1"/>
</dbReference>
<dbReference type="InterPro" id="IPR050628">
    <property type="entry name" value="SNF2_RAD54_helicase_TF"/>
</dbReference>
<dbReference type="GO" id="GO:0005524">
    <property type="term" value="F:ATP binding"/>
    <property type="evidence" value="ECO:0007669"/>
    <property type="project" value="UniProtKB-KW"/>
</dbReference>
<dbReference type="GO" id="GO:0008094">
    <property type="term" value="F:ATP-dependent activity, acting on DNA"/>
    <property type="evidence" value="ECO:0007669"/>
    <property type="project" value="TreeGrafter"/>
</dbReference>
<keyword evidence="5" id="KW-0862">Zinc</keyword>
<evidence type="ECO:0000313" key="9">
    <source>
        <dbReference type="EMBL" id="KAJ0978847.1"/>
    </source>
</evidence>
<proteinExistence type="predicted"/>
<keyword evidence="1" id="KW-0479">Metal-binding</keyword>
<dbReference type="Gene3D" id="3.30.40.100">
    <property type="match status" value="1"/>
</dbReference>
<dbReference type="Pfam" id="PF07496">
    <property type="entry name" value="zf-CW"/>
    <property type="match status" value="1"/>
</dbReference>